<evidence type="ECO:0008006" key="3">
    <source>
        <dbReference type="Google" id="ProtNLM"/>
    </source>
</evidence>
<sequence length="190" mass="20664">MFLQKMIKFIEMKRILFVLMFLFVAAFSNAQVFNTSGILKSGEAAIGFEPSMLVNGGTNEFLMFFHAGVGIGNNLDLGAKIGAFGDETYYGGDVEFGISRNLSLSAGMHHFYDFGFDGTANVTVPLASGTSLITGLDMDINFGDETTIPLWVPIGIRVSIGNGWSLIMEAEIELTDEAYHYFGIGMAYGF</sequence>
<evidence type="ECO:0000313" key="1">
    <source>
        <dbReference type="EMBL" id="PKQ60800.1"/>
    </source>
</evidence>
<dbReference type="Proteomes" id="UP000233535">
    <property type="component" value="Unassembled WGS sequence"/>
</dbReference>
<gene>
    <name evidence="1" type="ORF">BZG02_18190</name>
</gene>
<organism evidence="1 2">
    <name type="scientific">Labilibaculum filiforme</name>
    <dbReference type="NCBI Taxonomy" id="1940526"/>
    <lineage>
        <taxon>Bacteria</taxon>
        <taxon>Pseudomonadati</taxon>
        <taxon>Bacteroidota</taxon>
        <taxon>Bacteroidia</taxon>
        <taxon>Marinilabiliales</taxon>
        <taxon>Marinifilaceae</taxon>
        <taxon>Labilibaculum</taxon>
    </lineage>
</organism>
<comment type="caution">
    <text evidence="1">The sequence shown here is derived from an EMBL/GenBank/DDBJ whole genome shotgun (WGS) entry which is preliminary data.</text>
</comment>
<proteinExistence type="predicted"/>
<dbReference type="AlphaFoldDB" id="A0A2N3HRX2"/>
<reference evidence="1 2" key="1">
    <citation type="journal article" date="2017" name="Front. Microbiol.">
        <title>Labilibaculum manganireducens gen. nov., sp. nov. and Labilibaculum filiforme sp. nov., Novel Bacteroidetes Isolated from Subsurface Sediments of the Baltic Sea.</title>
        <authorList>
            <person name="Vandieken V."/>
            <person name="Marshall I.P."/>
            <person name="Niemann H."/>
            <person name="Engelen B."/>
            <person name="Cypionka H."/>
        </authorList>
    </citation>
    <scope>NUCLEOTIDE SEQUENCE [LARGE SCALE GENOMIC DNA]</scope>
    <source>
        <strain evidence="1 2">59.16B</strain>
    </source>
</reference>
<evidence type="ECO:0000313" key="2">
    <source>
        <dbReference type="Proteomes" id="UP000233535"/>
    </source>
</evidence>
<name>A0A2N3HRX2_9BACT</name>
<dbReference type="EMBL" id="MVDD01000021">
    <property type="protein sequence ID" value="PKQ60800.1"/>
    <property type="molecule type" value="Genomic_DNA"/>
</dbReference>
<accession>A0A2N3HRX2</accession>
<protein>
    <recommendedName>
        <fullName evidence="3">Outer membrane protein beta-barrel domain-containing protein</fullName>
    </recommendedName>
</protein>
<keyword evidence="2" id="KW-1185">Reference proteome</keyword>